<sequence length="619" mass="63255">MRLPVCLVDTQTVGPRRSTCELGLPSRTSPWEIGEEVEMCRLGCRIESLRLLVVAAVVGLAMAACGGDKDPLIEVDPVCPHGCGPNMVCQRDGSCACAPGFLNCDGDAANGCEYQGDTCEVACTGESDAAFCARLNKNCGEVSAVDNCGAERTAACGTCSDGEECRNDNRCYPLCLEETEEAFCARRGKTCGSVTAKNNCDRDFTTTCGTCLDGQTCGDDNTCHTTCDAESDEAFCARLGKDCGDVTGDDNCGDARTVACGTCQDGQICGDDNVCSCEAEDNAAFCDRLAKNCGNVTDADNCGDRRTVSCGTCPDGETCGAEVANVCGVCEAEDDEAMCTRLGKQCGTLTSRDNCGDPRSIDCGGCDDGLLCASNLCCQPEDDATFCSRQSKNCGSFASRDNCGQTRTVDCGTCTGGQSCGGQIPNVCSSGSGCVPESDADLCLQAGAACGKVQATDSCGNSRTVVNCGSCTGDAVCMGNSCMEPDGPWLSDFCAPAWGLPCASQLRCVIFDSSWGFGSCKQLCSADADCTAGGACALGFLDNGMGICGSLRSPGDSCADSWAFADDVCVDSGGPAGGTSTALEAGATTPATTKTAGLPIRSCRALRGRPAAAAGTLTS</sequence>
<dbReference type="STRING" id="1391653.AKJ08_1254"/>
<dbReference type="EMBL" id="CP012332">
    <property type="protein sequence ID" value="AKU90867.1"/>
    <property type="molecule type" value="Genomic_DNA"/>
</dbReference>
<evidence type="ECO:0000313" key="1">
    <source>
        <dbReference type="EMBL" id="AKU90867.1"/>
    </source>
</evidence>
<gene>
    <name evidence="1" type="ORF">AKJ08_1254</name>
</gene>
<dbReference type="AlphaFoldDB" id="A0A0K1PBJ5"/>
<organism evidence="1 2">
    <name type="scientific">Vulgatibacter incomptus</name>
    <dbReference type="NCBI Taxonomy" id="1391653"/>
    <lineage>
        <taxon>Bacteria</taxon>
        <taxon>Pseudomonadati</taxon>
        <taxon>Myxococcota</taxon>
        <taxon>Myxococcia</taxon>
        <taxon>Myxococcales</taxon>
        <taxon>Cystobacterineae</taxon>
        <taxon>Vulgatibacteraceae</taxon>
        <taxon>Vulgatibacter</taxon>
    </lineage>
</organism>
<keyword evidence="2" id="KW-1185">Reference proteome</keyword>
<proteinExistence type="predicted"/>
<protein>
    <submittedName>
        <fullName evidence="1">Tryptophan synthase alpha chain</fullName>
    </submittedName>
</protein>
<dbReference type="Proteomes" id="UP000055590">
    <property type="component" value="Chromosome"/>
</dbReference>
<evidence type="ECO:0000313" key="2">
    <source>
        <dbReference type="Proteomes" id="UP000055590"/>
    </source>
</evidence>
<reference evidence="1 2" key="1">
    <citation type="submission" date="2015-08" db="EMBL/GenBank/DDBJ databases">
        <authorList>
            <person name="Babu N.S."/>
            <person name="Beckwith C.J."/>
            <person name="Beseler K.G."/>
            <person name="Brison A."/>
            <person name="Carone J.V."/>
            <person name="Caskin T.P."/>
            <person name="Diamond M."/>
            <person name="Durham M.E."/>
            <person name="Foxe J.M."/>
            <person name="Go M."/>
            <person name="Henderson B.A."/>
            <person name="Jones I.B."/>
            <person name="McGettigan J.A."/>
            <person name="Micheletti S.J."/>
            <person name="Nasrallah M.E."/>
            <person name="Ortiz D."/>
            <person name="Piller C.R."/>
            <person name="Privatt S.R."/>
            <person name="Schneider S.L."/>
            <person name="Sharp S."/>
            <person name="Smith T.C."/>
            <person name="Stanton J.D."/>
            <person name="Ullery H.E."/>
            <person name="Wilson R.J."/>
            <person name="Serrano M.G."/>
            <person name="Buck G."/>
            <person name="Lee V."/>
            <person name="Wang Y."/>
            <person name="Carvalho R."/>
            <person name="Voegtly L."/>
            <person name="Shi R."/>
            <person name="Duckworth R."/>
            <person name="Johnson A."/>
            <person name="Loviza R."/>
            <person name="Walstead R."/>
            <person name="Shah Z."/>
            <person name="Kiflezghi M."/>
            <person name="Wade K."/>
            <person name="Ball S.L."/>
            <person name="Bradley K.W."/>
            <person name="Asai D.J."/>
            <person name="Bowman C.A."/>
            <person name="Russell D.A."/>
            <person name="Pope W.H."/>
            <person name="Jacobs-Sera D."/>
            <person name="Hendrix R.W."/>
            <person name="Hatfull G.F."/>
        </authorList>
    </citation>
    <scope>NUCLEOTIDE SEQUENCE [LARGE SCALE GENOMIC DNA]</scope>
    <source>
        <strain evidence="1 2">DSM 27710</strain>
    </source>
</reference>
<accession>A0A0K1PBJ5</accession>
<name>A0A0K1PBJ5_9BACT</name>
<dbReference type="KEGG" id="vin:AKJ08_1254"/>